<evidence type="ECO:0000256" key="3">
    <source>
        <dbReference type="ARBA" id="ARBA00022794"/>
    </source>
</evidence>
<feature type="domain" description="Dynein assembly factor 3 C-terminal" evidence="7">
    <location>
        <begin position="173"/>
        <end position="459"/>
    </location>
</feature>
<evidence type="ECO:0000256" key="5">
    <source>
        <dbReference type="SAM" id="MobiDB-lite"/>
    </source>
</evidence>
<dbReference type="EMBL" id="JXXN02000849">
    <property type="protein sequence ID" value="THD26143.1"/>
    <property type="molecule type" value="Genomic_DNA"/>
</dbReference>
<proteinExistence type="inferred from homology"/>
<dbReference type="PANTHER" id="PTHR22118">
    <property type="entry name" value="DYNEIN ASSEMBLY FACTOR 3, AXONEMAL"/>
    <property type="match status" value="1"/>
</dbReference>
<dbReference type="AlphaFoldDB" id="A0A4E0RF01"/>
<keyword evidence="2" id="KW-0963">Cytoplasm</keyword>
<feature type="region of interest" description="Disordered" evidence="5">
    <location>
        <begin position="364"/>
        <end position="389"/>
    </location>
</feature>
<evidence type="ECO:0000259" key="6">
    <source>
        <dbReference type="Pfam" id="PF14737"/>
    </source>
</evidence>
<dbReference type="PANTHER" id="PTHR22118:SF14">
    <property type="entry name" value="DYNEIN AXONEMAL ASSEMBLY FACTOR 3"/>
    <property type="match status" value="1"/>
</dbReference>
<evidence type="ECO:0000259" key="7">
    <source>
        <dbReference type="Pfam" id="PF14740"/>
    </source>
</evidence>
<evidence type="ECO:0000256" key="1">
    <source>
        <dbReference type="ARBA" id="ARBA00010449"/>
    </source>
</evidence>
<name>A0A4E0RF01_FASHE</name>
<dbReference type="Pfam" id="PF14737">
    <property type="entry name" value="DUF4470"/>
    <property type="match status" value="1"/>
</dbReference>
<dbReference type="InterPro" id="IPR028235">
    <property type="entry name" value="DNAAF3_C"/>
</dbReference>
<keyword evidence="3" id="KW-0970">Cilium biogenesis/degradation</keyword>
<evidence type="ECO:0000256" key="4">
    <source>
        <dbReference type="ARBA" id="ARBA00024190"/>
    </source>
</evidence>
<feature type="compositionally biased region" description="Basic and acidic residues" evidence="5">
    <location>
        <begin position="364"/>
        <end position="376"/>
    </location>
</feature>
<dbReference type="GO" id="GO:0120293">
    <property type="term" value="C:dynein axonemal particle"/>
    <property type="evidence" value="ECO:0007669"/>
    <property type="project" value="UniProtKB-SubCell"/>
</dbReference>
<comment type="subcellular location">
    <subcellularLocation>
        <location evidence="4">Dynein axonemal particle</location>
    </subcellularLocation>
</comment>
<dbReference type="Proteomes" id="UP000230066">
    <property type="component" value="Unassembled WGS sequence"/>
</dbReference>
<dbReference type="InterPro" id="IPR027974">
    <property type="entry name" value="DUF4470"/>
</dbReference>
<evidence type="ECO:0000313" key="8">
    <source>
        <dbReference type="EMBL" id="THD26143.1"/>
    </source>
</evidence>
<dbReference type="InterPro" id="IPR039304">
    <property type="entry name" value="DNAAF3"/>
</dbReference>
<gene>
    <name evidence="8" type="ORF">D915_003032</name>
</gene>
<dbReference type="GO" id="GO:0070286">
    <property type="term" value="P:axonemal dynein complex assembly"/>
    <property type="evidence" value="ECO:0007669"/>
    <property type="project" value="InterPro"/>
</dbReference>
<evidence type="ECO:0000256" key="2">
    <source>
        <dbReference type="ARBA" id="ARBA00022490"/>
    </source>
</evidence>
<keyword evidence="9" id="KW-1185">Reference proteome</keyword>
<sequence>MFVDQKAEGVGNIACWGFSPSINLPGRFYSISNANEKSNWAMFFFWFRRLNLVEKLNILLVGCCDSRHIVKSVAENLNAKPKFINVISVVFSKAQFFISDFMPETYARIMIQLSVILEDKKRLSLEEKCEVYLEIFGNLLVRDFTASYVRQTANRFINFITSFDSIGTPPYHLNISSLKFKERDILESIFKFWRQSDDKNFEILKCWDQRLRKHLGSRYDAIPNVFDWDCSITLHDRKAEQIDTHEYSRWRHRGIAFELRQADYNRANRTLASGRPFKTKTGETNIYWGYWGDIVCSPFLCFGIDTEHCHELERKVNGKLRYGATTTSEVNVRRMLWQLETHQPCPIRVAAPFLDVIGNDGKARTEVDNSDERIGNEDTETNPDHPTITPDAMQVSQEVTKEPLIPPVPFTVNYLPLNSFTDLPTRYRSLLRQGDSKLQLNVIYIGCSMAHLLSSDKLKPMWDQGEDKGDTANRSRPTSGLLSLLDLGDSYDKQDENALLIVESVLYMVEIRPAQIEAYVDRIIQMTKALGFRPAFKPKPLEDHHLYFVPDRTQT</sequence>
<reference evidence="8" key="1">
    <citation type="submission" date="2019-03" db="EMBL/GenBank/DDBJ databases">
        <title>Improved annotation for the trematode Fasciola hepatica.</title>
        <authorList>
            <person name="Choi Y.-J."/>
            <person name="Martin J."/>
            <person name="Mitreva M."/>
        </authorList>
    </citation>
    <scope>NUCLEOTIDE SEQUENCE [LARGE SCALE GENOMIC DNA]</scope>
</reference>
<feature type="domain" description="DUF4470" evidence="6">
    <location>
        <begin position="16"/>
        <end position="140"/>
    </location>
</feature>
<accession>A0A4E0RF01</accession>
<evidence type="ECO:0000313" key="9">
    <source>
        <dbReference type="Proteomes" id="UP000230066"/>
    </source>
</evidence>
<protein>
    <submittedName>
        <fullName evidence="8">UPF0470 protein C19orf51</fullName>
    </submittedName>
</protein>
<comment type="similarity">
    <text evidence="1">Belongs to the DNAAF3 family.</text>
</comment>
<comment type="caution">
    <text evidence="8">The sequence shown here is derived from an EMBL/GenBank/DDBJ whole genome shotgun (WGS) entry which is preliminary data.</text>
</comment>
<dbReference type="GO" id="GO:0044458">
    <property type="term" value="P:motile cilium assembly"/>
    <property type="evidence" value="ECO:0007669"/>
    <property type="project" value="TreeGrafter"/>
</dbReference>
<organism evidence="8 9">
    <name type="scientific">Fasciola hepatica</name>
    <name type="common">Liver fluke</name>
    <dbReference type="NCBI Taxonomy" id="6192"/>
    <lineage>
        <taxon>Eukaryota</taxon>
        <taxon>Metazoa</taxon>
        <taxon>Spiralia</taxon>
        <taxon>Lophotrochozoa</taxon>
        <taxon>Platyhelminthes</taxon>
        <taxon>Trematoda</taxon>
        <taxon>Digenea</taxon>
        <taxon>Plagiorchiida</taxon>
        <taxon>Echinostomata</taxon>
        <taxon>Echinostomatoidea</taxon>
        <taxon>Fasciolidae</taxon>
        <taxon>Fasciola</taxon>
    </lineage>
</organism>
<dbReference type="Pfam" id="PF14740">
    <property type="entry name" value="DUF4471"/>
    <property type="match status" value="1"/>
</dbReference>